<keyword evidence="2" id="KW-1185">Reference proteome</keyword>
<dbReference type="STRING" id="1703345.A3860_32050"/>
<sequence length="65" mass="7144">MCAQVLSVNAQIVAMDKNKPFVNYGLPACITPVEEILQASEKIIYATPTLKNVKIISYNYSLVLA</sequence>
<dbReference type="Proteomes" id="UP000192796">
    <property type="component" value="Unassembled WGS sequence"/>
</dbReference>
<dbReference type="EMBL" id="LVYD01000057">
    <property type="protein sequence ID" value="OQP61556.1"/>
    <property type="molecule type" value="Genomic_DNA"/>
</dbReference>
<comment type="caution">
    <text evidence="1">The sequence shown here is derived from an EMBL/GenBank/DDBJ whole genome shotgun (WGS) entry which is preliminary data.</text>
</comment>
<evidence type="ECO:0000313" key="1">
    <source>
        <dbReference type="EMBL" id="OQP61556.1"/>
    </source>
</evidence>
<organism evidence="1 2">
    <name type="scientific">Niastella vici</name>
    <dbReference type="NCBI Taxonomy" id="1703345"/>
    <lineage>
        <taxon>Bacteria</taxon>
        <taxon>Pseudomonadati</taxon>
        <taxon>Bacteroidota</taxon>
        <taxon>Chitinophagia</taxon>
        <taxon>Chitinophagales</taxon>
        <taxon>Chitinophagaceae</taxon>
        <taxon>Niastella</taxon>
    </lineage>
</organism>
<evidence type="ECO:0000313" key="2">
    <source>
        <dbReference type="Proteomes" id="UP000192796"/>
    </source>
</evidence>
<accession>A0A1V9FTI3</accession>
<gene>
    <name evidence="1" type="ORF">A3860_32050</name>
</gene>
<dbReference type="AlphaFoldDB" id="A0A1V9FTI3"/>
<reference evidence="1 2" key="1">
    <citation type="submission" date="2016-03" db="EMBL/GenBank/DDBJ databases">
        <title>Niastella vici sp. nov., isolated from farmland soil.</title>
        <authorList>
            <person name="Chen L."/>
            <person name="Wang D."/>
            <person name="Yang S."/>
            <person name="Wang G."/>
        </authorList>
    </citation>
    <scope>NUCLEOTIDE SEQUENCE [LARGE SCALE GENOMIC DNA]</scope>
    <source>
        <strain evidence="1 2">DJ57</strain>
    </source>
</reference>
<protein>
    <submittedName>
        <fullName evidence="1">Uncharacterized protein</fullName>
    </submittedName>
</protein>
<name>A0A1V9FTI3_9BACT</name>
<proteinExistence type="predicted"/>